<evidence type="ECO:0000313" key="5">
    <source>
        <dbReference type="EMBL" id="MFB9530280.1"/>
    </source>
</evidence>
<dbReference type="Proteomes" id="UP001589646">
    <property type="component" value="Unassembled WGS sequence"/>
</dbReference>
<keyword evidence="2" id="KW-0238">DNA-binding</keyword>
<dbReference type="SMART" id="SM00895">
    <property type="entry name" value="FCD"/>
    <property type="match status" value="1"/>
</dbReference>
<dbReference type="InterPro" id="IPR036388">
    <property type="entry name" value="WH-like_DNA-bd_sf"/>
</dbReference>
<dbReference type="SMART" id="SM00345">
    <property type="entry name" value="HTH_GNTR"/>
    <property type="match status" value="1"/>
</dbReference>
<comment type="caution">
    <text evidence="5">The sequence shown here is derived from an EMBL/GenBank/DDBJ whole genome shotgun (WGS) entry which is preliminary data.</text>
</comment>
<dbReference type="InterPro" id="IPR036390">
    <property type="entry name" value="WH_DNA-bd_sf"/>
</dbReference>
<dbReference type="CDD" id="cd07377">
    <property type="entry name" value="WHTH_GntR"/>
    <property type="match status" value="1"/>
</dbReference>
<accession>A0ABV5Q4A4</accession>
<evidence type="ECO:0000256" key="3">
    <source>
        <dbReference type="ARBA" id="ARBA00023163"/>
    </source>
</evidence>
<dbReference type="PANTHER" id="PTHR43537:SF5">
    <property type="entry name" value="UXU OPERON TRANSCRIPTIONAL REGULATOR"/>
    <property type="match status" value="1"/>
</dbReference>
<reference evidence="5 6" key="1">
    <citation type="submission" date="2024-09" db="EMBL/GenBank/DDBJ databases">
        <authorList>
            <person name="Sun Q."/>
            <person name="Mori K."/>
        </authorList>
    </citation>
    <scope>NUCLEOTIDE SEQUENCE [LARGE SCALE GENOMIC DNA]</scope>
    <source>
        <strain evidence="5 6">JCM 3323</strain>
    </source>
</reference>
<dbReference type="PANTHER" id="PTHR43537">
    <property type="entry name" value="TRANSCRIPTIONAL REGULATOR, GNTR FAMILY"/>
    <property type="match status" value="1"/>
</dbReference>
<dbReference type="Gene3D" id="1.10.10.10">
    <property type="entry name" value="Winged helix-like DNA-binding domain superfamily/Winged helix DNA-binding domain"/>
    <property type="match status" value="1"/>
</dbReference>
<proteinExistence type="predicted"/>
<evidence type="ECO:0000313" key="6">
    <source>
        <dbReference type="Proteomes" id="UP001589646"/>
    </source>
</evidence>
<keyword evidence="3" id="KW-0804">Transcription</keyword>
<dbReference type="InterPro" id="IPR000524">
    <property type="entry name" value="Tscrpt_reg_HTH_GntR"/>
</dbReference>
<dbReference type="SUPFAM" id="SSF46785">
    <property type="entry name" value="Winged helix' DNA-binding domain"/>
    <property type="match status" value="1"/>
</dbReference>
<keyword evidence="1" id="KW-0805">Transcription regulation</keyword>
<protein>
    <submittedName>
        <fullName evidence="5">GntR family transcriptional regulator</fullName>
    </submittedName>
</protein>
<keyword evidence="6" id="KW-1185">Reference proteome</keyword>
<gene>
    <name evidence="5" type="ORF">ACFFRN_27080</name>
</gene>
<evidence type="ECO:0000256" key="2">
    <source>
        <dbReference type="ARBA" id="ARBA00023125"/>
    </source>
</evidence>
<dbReference type="Pfam" id="PF00392">
    <property type="entry name" value="GntR"/>
    <property type="match status" value="1"/>
</dbReference>
<dbReference type="SUPFAM" id="SSF48008">
    <property type="entry name" value="GntR ligand-binding domain-like"/>
    <property type="match status" value="1"/>
</dbReference>
<evidence type="ECO:0000259" key="4">
    <source>
        <dbReference type="PROSITE" id="PS50949"/>
    </source>
</evidence>
<feature type="domain" description="HTH gntR-type" evidence="4">
    <location>
        <begin position="11"/>
        <end position="78"/>
    </location>
</feature>
<dbReference type="Pfam" id="PF07729">
    <property type="entry name" value="FCD"/>
    <property type="match status" value="1"/>
</dbReference>
<dbReference type="EMBL" id="JBHMCE010000008">
    <property type="protein sequence ID" value="MFB9530280.1"/>
    <property type="molecule type" value="Genomic_DNA"/>
</dbReference>
<dbReference type="Gene3D" id="1.20.120.530">
    <property type="entry name" value="GntR ligand-binding domain-like"/>
    <property type="match status" value="1"/>
</dbReference>
<dbReference type="PROSITE" id="PS50949">
    <property type="entry name" value="HTH_GNTR"/>
    <property type="match status" value="1"/>
</dbReference>
<evidence type="ECO:0000256" key="1">
    <source>
        <dbReference type="ARBA" id="ARBA00023015"/>
    </source>
</evidence>
<dbReference type="InterPro" id="IPR008920">
    <property type="entry name" value="TF_FadR/GntR_C"/>
</dbReference>
<name>A0ABV5Q4A4_9ACTN</name>
<dbReference type="InterPro" id="IPR011711">
    <property type="entry name" value="GntR_C"/>
</dbReference>
<sequence length="234" mass="25892">MPSIDVAEFADSLVASVYNQVREDILLARLAPGALVFEADVARRFEVSKTPAREALRLLVGDGILQVMPRRGYVVRPVGLGDLVEVFRLRLFLEPGLAADAAGRATEEQAHALEELVARYVAEQDWQRQVRLAMRIHHDIVLATGNKRAVPIVDSLVFEAHRVWMSLSASPPRAAYEHARDRYQDIATAVRDRDPDTASARMRDMLTAAQRHLISIAGGIPLDDAALSWSTGNH</sequence>
<organism evidence="5 6">
    <name type="scientific">Nonomuraea roseola</name>
    <dbReference type="NCBI Taxonomy" id="46179"/>
    <lineage>
        <taxon>Bacteria</taxon>
        <taxon>Bacillati</taxon>
        <taxon>Actinomycetota</taxon>
        <taxon>Actinomycetes</taxon>
        <taxon>Streptosporangiales</taxon>
        <taxon>Streptosporangiaceae</taxon>
        <taxon>Nonomuraea</taxon>
    </lineage>
</organism>
<dbReference type="RefSeq" id="WP_346124884.1">
    <property type="nucleotide sequence ID" value="NZ_BAAAXC010000015.1"/>
</dbReference>